<dbReference type="InterPro" id="IPR000719">
    <property type="entry name" value="Prot_kinase_dom"/>
</dbReference>
<dbReference type="CDD" id="cd13116">
    <property type="entry name" value="POLO_box_Plk4_3"/>
    <property type="match status" value="1"/>
</dbReference>
<evidence type="ECO:0000256" key="17">
    <source>
        <dbReference type="PROSITE-ProRule" id="PRU10141"/>
    </source>
</evidence>
<keyword evidence="22" id="KW-1185">Reference proteome</keyword>
<evidence type="ECO:0000256" key="6">
    <source>
        <dbReference type="ARBA" id="ARBA00022679"/>
    </source>
</evidence>
<evidence type="ECO:0000256" key="5">
    <source>
        <dbReference type="ARBA" id="ARBA00022527"/>
    </source>
</evidence>
<name>A0AAJ7DX35_9HYME</name>
<keyword evidence="5" id="KW-0723">Serine/threonine-protein kinase</keyword>
<dbReference type="FunFam" id="1.10.510.10:FF:000576">
    <property type="entry name" value="Serine/threonine-protein kinase PLK4"/>
    <property type="match status" value="1"/>
</dbReference>
<dbReference type="Pfam" id="PF00069">
    <property type="entry name" value="Pkinase"/>
    <property type="match status" value="1"/>
</dbReference>
<evidence type="ECO:0000313" key="22">
    <source>
        <dbReference type="Proteomes" id="UP000695007"/>
    </source>
</evidence>
<protein>
    <recommendedName>
        <fullName evidence="3">Serine/threonine-protein kinase PLK4</fullName>
        <ecNumber evidence="2">2.7.11.21</ecNumber>
    </recommendedName>
    <alternativeName>
        <fullName evidence="12">Polo-like kinase 4</fullName>
    </alternativeName>
    <alternativeName>
        <fullName evidence="13 14">Serine/threonine-protein kinase SAK</fullName>
    </alternativeName>
</protein>
<dbReference type="FunFam" id="3.30.200.20:FF:000042">
    <property type="entry name" value="Aurora kinase A"/>
    <property type="match status" value="1"/>
</dbReference>
<dbReference type="PROSITE" id="PS00107">
    <property type="entry name" value="PROTEIN_KINASE_ATP"/>
    <property type="match status" value="1"/>
</dbReference>
<dbReference type="InterPro" id="IPR011009">
    <property type="entry name" value="Kinase-like_dom_sf"/>
</dbReference>
<dbReference type="PANTHER" id="PTHR24345:SF91">
    <property type="entry name" value="SERINE_THREONINE-PROTEIN KINASE PLK4"/>
    <property type="match status" value="1"/>
</dbReference>
<keyword evidence="10" id="KW-0832">Ubl conjugation</keyword>
<evidence type="ECO:0000256" key="8">
    <source>
        <dbReference type="ARBA" id="ARBA00022777"/>
    </source>
</evidence>
<evidence type="ECO:0000256" key="7">
    <source>
        <dbReference type="ARBA" id="ARBA00022741"/>
    </source>
</evidence>
<feature type="region of interest" description="Disordered" evidence="18">
    <location>
        <begin position="298"/>
        <end position="317"/>
    </location>
</feature>
<dbReference type="KEGG" id="csol:105363566"/>
<dbReference type="Gene3D" id="3.30.1120.130">
    <property type="match status" value="1"/>
</dbReference>
<dbReference type="Pfam" id="PF18409">
    <property type="entry name" value="Plk4_PB2"/>
    <property type="match status" value="1"/>
</dbReference>
<dbReference type="PROSITE" id="PS51984">
    <property type="entry name" value="CPB1"/>
    <property type="match status" value="1"/>
</dbReference>
<keyword evidence="7 17" id="KW-0547">Nucleotide-binding</keyword>
<feature type="domain" description="Cryptic POLO box 2 (CPB2)" evidence="21">
    <location>
        <begin position="547"/>
        <end position="653"/>
    </location>
</feature>
<evidence type="ECO:0000256" key="13">
    <source>
        <dbReference type="ARBA" id="ARBA00030429"/>
    </source>
</evidence>
<feature type="region of interest" description="Disordered" evidence="18">
    <location>
        <begin position="379"/>
        <end position="436"/>
    </location>
</feature>
<reference evidence="23" key="1">
    <citation type="submission" date="2025-08" db="UniProtKB">
        <authorList>
            <consortium name="RefSeq"/>
        </authorList>
    </citation>
    <scope>IDENTIFICATION</scope>
</reference>
<evidence type="ECO:0000259" key="20">
    <source>
        <dbReference type="PROSITE" id="PS51984"/>
    </source>
</evidence>
<dbReference type="SUPFAM" id="SSF56112">
    <property type="entry name" value="Protein kinase-like (PK-like)"/>
    <property type="match status" value="1"/>
</dbReference>
<dbReference type="Proteomes" id="UP000695007">
    <property type="component" value="Unplaced"/>
</dbReference>
<dbReference type="InterPro" id="IPR033696">
    <property type="entry name" value="POLO_box_Plk4_C"/>
</dbReference>
<dbReference type="InterPro" id="IPR047108">
    <property type="entry name" value="Plk4-like_POLO_box_2_sf"/>
</dbReference>
<comment type="catalytic activity">
    <reaction evidence="16">
        <text>L-seryl-[protein] + ATP = O-phospho-L-seryl-[protein] + ADP + H(+)</text>
        <dbReference type="Rhea" id="RHEA:17989"/>
        <dbReference type="Rhea" id="RHEA-COMP:9863"/>
        <dbReference type="Rhea" id="RHEA-COMP:11604"/>
        <dbReference type="ChEBI" id="CHEBI:15378"/>
        <dbReference type="ChEBI" id="CHEBI:29999"/>
        <dbReference type="ChEBI" id="CHEBI:30616"/>
        <dbReference type="ChEBI" id="CHEBI:83421"/>
        <dbReference type="ChEBI" id="CHEBI:456216"/>
        <dbReference type="EC" id="2.7.11.21"/>
    </reaction>
</comment>
<dbReference type="InterPro" id="IPR033698">
    <property type="entry name" value="POLO_box_Plk4_2"/>
</dbReference>
<evidence type="ECO:0000256" key="15">
    <source>
        <dbReference type="ARBA" id="ARBA00047802"/>
    </source>
</evidence>
<dbReference type="PROSITE" id="PS00109">
    <property type="entry name" value="PROTEIN_KINASE_TYR"/>
    <property type="match status" value="1"/>
</dbReference>
<evidence type="ECO:0000256" key="2">
    <source>
        <dbReference type="ARBA" id="ARBA00012424"/>
    </source>
</evidence>
<feature type="compositionally biased region" description="Polar residues" evidence="18">
    <location>
        <begin position="379"/>
        <end position="392"/>
    </location>
</feature>
<dbReference type="Gene3D" id="3.30.1120.120">
    <property type="match status" value="1"/>
</dbReference>
<dbReference type="CDD" id="cd13115">
    <property type="entry name" value="POLO_box_Plk4_2"/>
    <property type="match status" value="1"/>
</dbReference>
<evidence type="ECO:0000256" key="10">
    <source>
        <dbReference type="ARBA" id="ARBA00022843"/>
    </source>
</evidence>
<dbReference type="InterPro" id="IPR046437">
    <property type="entry name" value="Ser_Thr-PK_POLO_box_1_sf"/>
</dbReference>
<dbReference type="GO" id="GO:0004674">
    <property type="term" value="F:protein serine/threonine kinase activity"/>
    <property type="evidence" value="ECO:0007669"/>
    <property type="project" value="UniProtKB-KW"/>
</dbReference>
<evidence type="ECO:0000256" key="3">
    <source>
        <dbReference type="ARBA" id="ARBA00020245"/>
    </source>
</evidence>
<dbReference type="GO" id="GO:0005814">
    <property type="term" value="C:centriole"/>
    <property type="evidence" value="ECO:0007669"/>
    <property type="project" value="UniProtKB-SubCell"/>
</dbReference>
<proteinExistence type="predicted"/>
<sequence>MPAFSSGGFGEQIEEYQVLNLLGKGGFASVYRAKCLRTGIEVAIKMIDKKLMQAAGMVGRVRQEVAIHSRLKHPAVLELYTFFEDQNYVYLVLELCHNGELQRYFKEQGSKALNEQDAGRIIQQVVQGLLYLHSHQILHRDMSLSNLLLTRDMQVKIADFGLATQLSRPDEKHLTMCGTPNFISPEVATRSSHGLEADVWSLGCMLYTLLVGKPPFDTDAVKSTLTRVVMADYEMPLHLSDSAKDLIERLLKKNPKDRIRLRDIIKHPFITSLDKHRKNDKIGFARLSGNNVDSGLGRTLSSCGRPRIRSRSEERATSTQMMYNGYGTAVSVRSEPLMEPSSSSIQVSYHRRYSSHHDNREDSVLYGIPLPLPPCGSRVFSNYETPNRMSQSEQKEDEQRQEMVAIPATVARSSSNHRQKEENGQDEPEESSSGKLQVPALCSLRLQPTRHRTKSAILTILGNGEVCIEFLKKKNNFERISEVCRISSDGLRIILYKPTEILEVGNQPPPLPPRGADNIHSYESLPTKHHRKYMYAARFISLVRAKTPKITLYTSKAKCLFMENGPHPDCETLFYNGMKVIRVNEVVKMIEKSGQSYVEGEVPADLEEYYDHYVDCYKRCLLLDSTLASLETATGHSYFPAIIGRKPIVPLNDIAMPLQGKENVTRSPSSPPVMPSFDATCSMVSTINSRSRRSNSVRVSQSKAIKVNVPGIGTATQTPSGDIRVDYKDGSALTVTPQNYGGGILYENPNGGFLRFNQNQHQVAEMPSIVKEKLRHLPNIVKVLVTPSHKNIR</sequence>
<dbReference type="CTD" id="40384"/>
<dbReference type="PROSITE" id="PS50011">
    <property type="entry name" value="PROTEIN_KINASE_DOM"/>
    <property type="match status" value="1"/>
</dbReference>
<dbReference type="GO" id="GO:0005634">
    <property type="term" value="C:nucleus"/>
    <property type="evidence" value="ECO:0007669"/>
    <property type="project" value="TreeGrafter"/>
</dbReference>
<organism evidence="22 23">
    <name type="scientific">Ceratosolen solmsi marchali</name>
    <dbReference type="NCBI Taxonomy" id="326594"/>
    <lineage>
        <taxon>Eukaryota</taxon>
        <taxon>Metazoa</taxon>
        <taxon>Ecdysozoa</taxon>
        <taxon>Arthropoda</taxon>
        <taxon>Hexapoda</taxon>
        <taxon>Insecta</taxon>
        <taxon>Pterygota</taxon>
        <taxon>Neoptera</taxon>
        <taxon>Endopterygota</taxon>
        <taxon>Hymenoptera</taxon>
        <taxon>Apocrita</taxon>
        <taxon>Proctotrupomorpha</taxon>
        <taxon>Chalcidoidea</taxon>
        <taxon>Agaonidae</taxon>
        <taxon>Agaoninae</taxon>
        <taxon>Ceratosolen</taxon>
    </lineage>
</organism>
<dbReference type="EC" id="2.7.11.21" evidence="2"/>
<evidence type="ECO:0000256" key="12">
    <source>
        <dbReference type="ARBA" id="ARBA00030332"/>
    </source>
</evidence>
<comment type="subcellular location">
    <subcellularLocation>
        <location evidence="1">Cytoplasm</location>
        <location evidence="1">Cytoskeleton</location>
        <location evidence="1">Microtubule organizing center</location>
        <location evidence="1">Centrosome</location>
        <location evidence="1">Centriole</location>
    </subcellularLocation>
</comment>
<dbReference type="InterPro" id="IPR033699">
    <property type="entry name" value="POLO_box_Plk4_1"/>
</dbReference>
<dbReference type="InterPro" id="IPR008266">
    <property type="entry name" value="Tyr_kinase_AS"/>
</dbReference>
<evidence type="ECO:0000256" key="16">
    <source>
        <dbReference type="ARBA" id="ARBA00048347"/>
    </source>
</evidence>
<dbReference type="CDD" id="cd13114">
    <property type="entry name" value="POLO_box_Plk4_1"/>
    <property type="match status" value="1"/>
</dbReference>
<evidence type="ECO:0000256" key="1">
    <source>
        <dbReference type="ARBA" id="ARBA00004114"/>
    </source>
</evidence>
<keyword evidence="9 17" id="KW-0067">ATP-binding</keyword>
<evidence type="ECO:0000256" key="4">
    <source>
        <dbReference type="ARBA" id="ARBA00022490"/>
    </source>
</evidence>
<keyword evidence="4" id="KW-0963">Cytoplasm</keyword>
<feature type="domain" description="Protein kinase" evidence="19">
    <location>
        <begin position="16"/>
        <end position="270"/>
    </location>
</feature>
<dbReference type="InterPro" id="IPR017441">
    <property type="entry name" value="Protein_kinase_ATP_BS"/>
</dbReference>
<dbReference type="SUPFAM" id="SSF82615">
    <property type="entry name" value="Polo-box domain"/>
    <property type="match status" value="1"/>
</dbReference>
<dbReference type="Gene3D" id="2.40.50.930">
    <property type="match status" value="1"/>
</dbReference>
<keyword evidence="11" id="KW-0206">Cytoskeleton</keyword>
<evidence type="ECO:0000259" key="19">
    <source>
        <dbReference type="PROSITE" id="PS50011"/>
    </source>
</evidence>
<evidence type="ECO:0000259" key="21">
    <source>
        <dbReference type="PROSITE" id="PS51985"/>
    </source>
</evidence>
<evidence type="ECO:0000256" key="11">
    <source>
        <dbReference type="ARBA" id="ARBA00023212"/>
    </source>
</evidence>
<dbReference type="PROSITE" id="PS51985">
    <property type="entry name" value="CPB2"/>
    <property type="match status" value="1"/>
</dbReference>
<feature type="domain" description="Cryptic POLO box 1 (CPB1)" evidence="20">
    <location>
        <begin position="433"/>
        <end position="546"/>
    </location>
</feature>
<dbReference type="AlphaFoldDB" id="A0AAJ7DX35"/>
<feature type="binding site" evidence="17">
    <location>
        <position position="45"/>
    </location>
    <ligand>
        <name>ATP</name>
        <dbReference type="ChEBI" id="CHEBI:30616"/>
    </ligand>
</feature>
<dbReference type="Pfam" id="PF18190">
    <property type="entry name" value="Plk4_PB1"/>
    <property type="match status" value="1"/>
</dbReference>
<evidence type="ECO:0000313" key="23">
    <source>
        <dbReference type="RefSeq" id="XP_011499603.1"/>
    </source>
</evidence>
<dbReference type="Gene3D" id="1.10.510.10">
    <property type="entry name" value="Transferase(Phosphotransferase) domain 1"/>
    <property type="match status" value="1"/>
</dbReference>
<dbReference type="PANTHER" id="PTHR24345">
    <property type="entry name" value="SERINE/THREONINE-PROTEIN KINASE PLK"/>
    <property type="match status" value="1"/>
</dbReference>
<dbReference type="GO" id="GO:0005524">
    <property type="term" value="F:ATP binding"/>
    <property type="evidence" value="ECO:0007669"/>
    <property type="project" value="UniProtKB-UniRule"/>
</dbReference>
<accession>A0AAJ7DX35</accession>
<evidence type="ECO:0000256" key="14">
    <source>
        <dbReference type="ARBA" id="ARBA00030924"/>
    </source>
</evidence>
<evidence type="ECO:0000256" key="9">
    <source>
        <dbReference type="ARBA" id="ARBA00022840"/>
    </source>
</evidence>
<keyword evidence="6" id="KW-0808">Transferase</keyword>
<keyword evidence="8 23" id="KW-0418">Kinase</keyword>
<evidence type="ECO:0000256" key="18">
    <source>
        <dbReference type="SAM" id="MobiDB-lite"/>
    </source>
</evidence>
<gene>
    <name evidence="23" type="primary">LOC105363566</name>
</gene>
<comment type="catalytic activity">
    <reaction evidence="15">
        <text>L-threonyl-[protein] + ATP = O-phospho-L-threonyl-[protein] + ADP + H(+)</text>
        <dbReference type="Rhea" id="RHEA:46608"/>
        <dbReference type="Rhea" id="RHEA-COMP:11060"/>
        <dbReference type="Rhea" id="RHEA-COMP:11605"/>
        <dbReference type="ChEBI" id="CHEBI:15378"/>
        <dbReference type="ChEBI" id="CHEBI:30013"/>
        <dbReference type="ChEBI" id="CHEBI:30616"/>
        <dbReference type="ChEBI" id="CHEBI:61977"/>
        <dbReference type="ChEBI" id="CHEBI:456216"/>
        <dbReference type="EC" id="2.7.11.21"/>
    </reaction>
</comment>
<dbReference type="RefSeq" id="XP_011499603.1">
    <property type="nucleotide sequence ID" value="XM_011501301.1"/>
</dbReference>
<dbReference type="GeneID" id="105363566"/>